<evidence type="ECO:0000313" key="1">
    <source>
        <dbReference type="EMBL" id="MFC7183346.1"/>
    </source>
</evidence>
<dbReference type="Proteomes" id="UP001596435">
    <property type="component" value="Unassembled WGS sequence"/>
</dbReference>
<keyword evidence="2" id="KW-1185">Reference proteome</keyword>
<sequence length="115" mass="11746">MAIVIGTIGPGFLDGHPENATLIPLPPQNGGAVGWGPVYLSFGSDFGDAQLRVALWNDTSRGWRIATVQVPAAGGRVGVGIQDGDSKASVGRVKASATDTGLCPVGYLIETTLKA</sequence>
<comment type="caution">
    <text evidence="1">The sequence shown here is derived from an EMBL/GenBank/DDBJ whole genome shotgun (WGS) entry which is preliminary data.</text>
</comment>
<dbReference type="RefSeq" id="WP_345709023.1">
    <property type="nucleotide sequence ID" value="NZ_BAABKV010000001.1"/>
</dbReference>
<reference evidence="2" key="1">
    <citation type="journal article" date="2019" name="Int. J. Syst. Evol. Microbiol.">
        <title>The Global Catalogue of Microorganisms (GCM) 10K type strain sequencing project: providing services to taxonomists for standard genome sequencing and annotation.</title>
        <authorList>
            <consortium name="The Broad Institute Genomics Platform"/>
            <consortium name="The Broad Institute Genome Sequencing Center for Infectious Disease"/>
            <person name="Wu L."/>
            <person name="Ma J."/>
        </authorList>
    </citation>
    <scope>NUCLEOTIDE SEQUENCE [LARGE SCALE GENOMIC DNA]</scope>
    <source>
        <strain evidence="2">CGMCC 1.12859</strain>
    </source>
</reference>
<organism evidence="1 2">
    <name type="scientific">Kitasatospora paranensis</name>
    <dbReference type="NCBI Taxonomy" id="258053"/>
    <lineage>
        <taxon>Bacteria</taxon>
        <taxon>Bacillati</taxon>
        <taxon>Actinomycetota</taxon>
        <taxon>Actinomycetes</taxon>
        <taxon>Kitasatosporales</taxon>
        <taxon>Streptomycetaceae</taxon>
        <taxon>Kitasatospora</taxon>
    </lineage>
</organism>
<dbReference type="EMBL" id="JBHTAJ010000066">
    <property type="protein sequence ID" value="MFC7183346.1"/>
    <property type="molecule type" value="Genomic_DNA"/>
</dbReference>
<accession>A0ABW2G1I5</accession>
<gene>
    <name evidence="1" type="ORF">ACFQMG_27750</name>
</gene>
<proteinExistence type="predicted"/>
<evidence type="ECO:0000313" key="2">
    <source>
        <dbReference type="Proteomes" id="UP001596435"/>
    </source>
</evidence>
<name>A0ABW2G1I5_9ACTN</name>
<protein>
    <submittedName>
        <fullName evidence="1">Uncharacterized protein</fullName>
    </submittedName>
</protein>